<keyword evidence="1" id="KW-0812">Transmembrane</keyword>
<sequence>MLLLEKFKSGECSEGERMALEQWLSKVGLEKDIEDIQLSKDELDNIKHAAWFHVNAAVKPRFNIRRSIKYAVAAVIFMLIAASVWMWKGMNREETIQWQLVVNDKAGMKKVELPDHSKILMAARTKLYYASSFQLNRIVKVEQGRAFFDIKQDASHPFTVKTGALQTEVLGTSFLLEYNPVLNLHRVSVATGKVRVAGVKERFILNPGERICLRDDHVSEDTVSPGDILSFTSNELILRNASLSELIQLLQLQYQVKVVTNLDTSEGNFTCNVSTALSLEQFLEVLEKVSYKPKIHFKITGDQLVVF</sequence>
<name>A0A291QP00_9BACT</name>
<dbReference type="Gene3D" id="3.55.50.30">
    <property type="match status" value="1"/>
</dbReference>
<evidence type="ECO:0000259" key="3">
    <source>
        <dbReference type="Pfam" id="PF16344"/>
    </source>
</evidence>
<dbReference type="PANTHER" id="PTHR30273">
    <property type="entry name" value="PERIPLASMIC SIGNAL SENSOR AND SIGMA FACTOR ACTIVATOR FECR-RELATED"/>
    <property type="match status" value="1"/>
</dbReference>
<dbReference type="GO" id="GO:0016989">
    <property type="term" value="F:sigma factor antagonist activity"/>
    <property type="evidence" value="ECO:0007669"/>
    <property type="project" value="TreeGrafter"/>
</dbReference>
<dbReference type="KEGG" id="cbae:COR50_00100"/>
<evidence type="ECO:0000313" key="5">
    <source>
        <dbReference type="Proteomes" id="UP000220133"/>
    </source>
</evidence>
<dbReference type="PANTHER" id="PTHR30273:SF2">
    <property type="entry name" value="PROTEIN FECR"/>
    <property type="match status" value="1"/>
</dbReference>
<dbReference type="Pfam" id="PF04773">
    <property type="entry name" value="FecR"/>
    <property type="match status" value="1"/>
</dbReference>
<dbReference type="Proteomes" id="UP000220133">
    <property type="component" value="Chromosome"/>
</dbReference>
<keyword evidence="1" id="KW-0472">Membrane</keyword>
<evidence type="ECO:0000313" key="4">
    <source>
        <dbReference type="EMBL" id="ATL45688.1"/>
    </source>
</evidence>
<feature type="transmembrane region" description="Helical" evidence="1">
    <location>
        <begin position="68"/>
        <end position="87"/>
    </location>
</feature>
<dbReference type="Gene3D" id="2.60.120.1440">
    <property type="match status" value="1"/>
</dbReference>
<dbReference type="InterPro" id="IPR032508">
    <property type="entry name" value="FecR_C"/>
</dbReference>
<protein>
    <submittedName>
        <fullName evidence="4">Uncharacterized protein</fullName>
    </submittedName>
</protein>
<reference evidence="4 5" key="1">
    <citation type="submission" date="2017-10" db="EMBL/GenBank/DDBJ databases">
        <title>Paenichitinophaga pekingensis gen. nov., sp. nov., isolated from activated sludge.</title>
        <authorList>
            <person name="Jin D."/>
            <person name="Kong X."/>
            <person name="Deng Y."/>
            <person name="Bai Z."/>
        </authorList>
    </citation>
    <scope>NUCLEOTIDE SEQUENCE [LARGE SCALE GENOMIC DNA]</scope>
    <source>
        <strain evidence="4 5">13</strain>
    </source>
</reference>
<gene>
    <name evidence="4" type="ORF">COR50_00100</name>
</gene>
<dbReference type="InterPro" id="IPR006860">
    <property type="entry name" value="FecR"/>
</dbReference>
<keyword evidence="5" id="KW-1185">Reference proteome</keyword>
<accession>A0A291QP00</accession>
<evidence type="ECO:0000256" key="1">
    <source>
        <dbReference type="SAM" id="Phobius"/>
    </source>
</evidence>
<feature type="domain" description="FecR protein" evidence="2">
    <location>
        <begin position="105"/>
        <end position="195"/>
    </location>
</feature>
<proteinExistence type="predicted"/>
<dbReference type="PIRSF" id="PIRSF018266">
    <property type="entry name" value="FecR"/>
    <property type="match status" value="1"/>
</dbReference>
<organism evidence="4 5">
    <name type="scientific">Chitinophaga caeni</name>
    <dbReference type="NCBI Taxonomy" id="2029983"/>
    <lineage>
        <taxon>Bacteria</taxon>
        <taxon>Pseudomonadati</taxon>
        <taxon>Bacteroidota</taxon>
        <taxon>Chitinophagia</taxon>
        <taxon>Chitinophagales</taxon>
        <taxon>Chitinophagaceae</taxon>
        <taxon>Chitinophaga</taxon>
    </lineage>
</organism>
<keyword evidence="1" id="KW-1133">Transmembrane helix</keyword>
<dbReference type="AlphaFoldDB" id="A0A291QP00"/>
<feature type="domain" description="Protein FecR C-terminal" evidence="3">
    <location>
        <begin position="236"/>
        <end position="306"/>
    </location>
</feature>
<dbReference type="EMBL" id="CP023777">
    <property type="protein sequence ID" value="ATL45688.1"/>
    <property type="molecule type" value="Genomic_DNA"/>
</dbReference>
<dbReference type="Pfam" id="PF16344">
    <property type="entry name" value="FecR_C"/>
    <property type="match status" value="1"/>
</dbReference>
<evidence type="ECO:0000259" key="2">
    <source>
        <dbReference type="Pfam" id="PF04773"/>
    </source>
</evidence>
<dbReference type="InterPro" id="IPR012373">
    <property type="entry name" value="Ferrdict_sens_TM"/>
</dbReference>